<reference evidence="2 3" key="1">
    <citation type="submission" date="2024-09" db="EMBL/GenBank/DDBJ databases">
        <title>Itraconazole resistance in Madurella fahalii resulting from another homologue of gene encoding cytochrome P450 14-alpha sterol demethylase (CYP51).</title>
        <authorList>
            <person name="Yoshioka I."/>
            <person name="Fahal A.H."/>
            <person name="Kaneko S."/>
            <person name="Yaguchi T."/>
        </authorList>
    </citation>
    <scope>NUCLEOTIDE SEQUENCE [LARGE SCALE GENOMIC DNA]</scope>
    <source>
        <strain evidence="2 3">IFM 68171</strain>
    </source>
</reference>
<name>A0ABQ0GDM2_9PEZI</name>
<feature type="compositionally biased region" description="Polar residues" evidence="1">
    <location>
        <begin position="673"/>
        <end position="682"/>
    </location>
</feature>
<feature type="compositionally biased region" description="Basic and acidic residues" evidence="1">
    <location>
        <begin position="656"/>
        <end position="669"/>
    </location>
</feature>
<feature type="compositionally biased region" description="Low complexity" evidence="1">
    <location>
        <begin position="633"/>
        <end position="644"/>
    </location>
</feature>
<feature type="compositionally biased region" description="Polar residues" evidence="1">
    <location>
        <begin position="461"/>
        <end position="472"/>
    </location>
</feature>
<keyword evidence="3" id="KW-1185">Reference proteome</keyword>
<dbReference type="RefSeq" id="XP_070917593.1">
    <property type="nucleotide sequence ID" value="XM_071061492.1"/>
</dbReference>
<sequence>MFLHAGASLHGHEYSSRPSVSTIQATQNLRAPLLRSAFAPPKQRVVTLDGTTAPVLRQRSVSDYVPREPSPAVRFRVPQDDDDLPPTPATHEETVSESELSDAALSIDGAVAAGSAQRRRRHRIQRRSTTYCLGYPTPRIIGKTKVVQKVFLPRLLLQLQKVSEDGRLQPVLEVFPASRIAGPVVAPRLAKRFPAILGVKRHLGYDDIVLVRRDDNDLAGDGTESENEESLERRNLLAVYSPLKHSDDAEIVLDDGSVWLAKPLANGSYDFIHTDSEGNTTTARWAKRHTAAISPTSACTDTVHPLAAPHQTRYTFSIINPLTRRHPVMATLTPSTLTVQDTYTSLSPSHSRHPPVTRPGRSLSVTSSSPSLVRSTLSSPSKSPSLGTMTDCESDSAIGILPPPDYEPTNHRTVHQIDDTTKMLISVTALWVALRSGWSQNHTPSGNSSSSSSSSGSNHSYESTTAGSTSATILCPPRTNRSRRNTWTTRSRSSSISDPLYGADSQSTVSVESSRLRLRKRYSMPTQPRPQPQQPSTEKDREKEAATPSASRTSTPISGFSTNATRPRRATSTGAAFMQRHLREVSSTLSAPEGPAAGGIGVGLDPTLPTSTSRPLSLPVPMPMPIITTEPEAAASASAARSKSVPIATGPEPEQDTARDRGRDQDKDCGTVITPSSRQAALTSLEGKRDRDRDGGSLKSPGAVAEKGGGATKKSGIRSRLVRWIHKLGSRSSLSSSSSSSSSSPPR</sequence>
<dbReference type="Proteomes" id="UP001628179">
    <property type="component" value="Unassembled WGS sequence"/>
</dbReference>
<proteinExistence type="predicted"/>
<feature type="compositionally biased region" description="Low complexity" evidence="1">
    <location>
        <begin position="359"/>
        <end position="387"/>
    </location>
</feature>
<comment type="caution">
    <text evidence="2">The sequence shown here is derived from an EMBL/GenBank/DDBJ whole genome shotgun (WGS) entry which is preliminary data.</text>
</comment>
<feature type="compositionally biased region" description="Basic residues" evidence="1">
    <location>
        <begin position="715"/>
        <end position="729"/>
    </location>
</feature>
<gene>
    <name evidence="2" type="ORF">MFIFM68171_06072</name>
</gene>
<evidence type="ECO:0000313" key="3">
    <source>
        <dbReference type="Proteomes" id="UP001628179"/>
    </source>
</evidence>
<feature type="compositionally biased region" description="Low complexity" evidence="1">
    <location>
        <begin position="730"/>
        <end position="747"/>
    </location>
</feature>
<feature type="compositionally biased region" description="Polar residues" evidence="1">
    <location>
        <begin position="504"/>
        <end position="513"/>
    </location>
</feature>
<dbReference type="GeneID" id="98176815"/>
<accession>A0ABQ0GDM2</accession>
<protein>
    <submittedName>
        <fullName evidence="2">Uncharacterized protein</fullName>
    </submittedName>
</protein>
<feature type="region of interest" description="Disordered" evidence="1">
    <location>
        <begin position="343"/>
        <end position="411"/>
    </location>
</feature>
<dbReference type="EMBL" id="BAAFSV010000003">
    <property type="protein sequence ID" value="GAB1315862.1"/>
    <property type="molecule type" value="Genomic_DNA"/>
</dbReference>
<feature type="compositionally biased region" description="Basic and acidic residues" evidence="1">
    <location>
        <begin position="686"/>
        <end position="696"/>
    </location>
</feature>
<feature type="region of interest" description="Disordered" evidence="1">
    <location>
        <begin position="588"/>
        <end position="747"/>
    </location>
</feature>
<evidence type="ECO:0000313" key="2">
    <source>
        <dbReference type="EMBL" id="GAB1315862.1"/>
    </source>
</evidence>
<feature type="region of interest" description="Disordered" evidence="1">
    <location>
        <begin position="438"/>
        <end position="572"/>
    </location>
</feature>
<feature type="region of interest" description="Disordered" evidence="1">
    <location>
        <begin position="65"/>
        <end position="98"/>
    </location>
</feature>
<evidence type="ECO:0000256" key="1">
    <source>
        <dbReference type="SAM" id="MobiDB-lite"/>
    </source>
</evidence>
<feature type="compositionally biased region" description="Low complexity" evidence="1">
    <location>
        <begin position="485"/>
        <end position="497"/>
    </location>
</feature>
<feature type="compositionally biased region" description="Low complexity" evidence="1">
    <location>
        <begin position="445"/>
        <end position="460"/>
    </location>
</feature>
<feature type="compositionally biased region" description="Polar residues" evidence="1">
    <location>
        <begin position="548"/>
        <end position="572"/>
    </location>
</feature>
<organism evidence="2 3">
    <name type="scientific">Madurella fahalii</name>
    <dbReference type="NCBI Taxonomy" id="1157608"/>
    <lineage>
        <taxon>Eukaryota</taxon>
        <taxon>Fungi</taxon>
        <taxon>Dikarya</taxon>
        <taxon>Ascomycota</taxon>
        <taxon>Pezizomycotina</taxon>
        <taxon>Sordariomycetes</taxon>
        <taxon>Sordariomycetidae</taxon>
        <taxon>Sordariales</taxon>
        <taxon>Sordariales incertae sedis</taxon>
        <taxon>Madurella</taxon>
    </lineage>
</organism>